<dbReference type="Gene3D" id="3.40.50.12780">
    <property type="entry name" value="N-terminal domain of ligase-like"/>
    <property type="match status" value="1"/>
</dbReference>
<dbReference type="InterPro" id="IPR042099">
    <property type="entry name" value="ANL_N_sf"/>
</dbReference>
<dbReference type="OrthoDB" id="429813at2759"/>
<evidence type="ECO:0000256" key="2">
    <source>
        <dbReference type="ARBA" id="ARBA00022553"/>
    </source>
</evidence>
<keyword evidence="5" id="KW-1185">Reference proteome</keyword>
<keyword evidence="2" id="KW-0597">Phosphoprotein</keyword>
<dbReference type="Pfam" id="PF23562">
    <property type="entry name" value="AMP-binding_C_3"/>
    <property type="match status" value="1"/>
</dbReference>
<dbReference type="Pfam" id="PF00501">
    <property type="entry name" value="AMP-binding"/>
    <property type="match status" value="1"/>
</dbReference>
<evidence type="ECO:0000259" key="3">
    <source>
        <dbReference type="Pfam" id="PF00501"/>
    </source>
</evidence>
<reference evidence="4" key="1">
    <citation type="submission" date="2020-11" db="EMBL/GenBank/DDBJ databases">
        <authorList>
            <consortium name="DOE Joint Genome Institute"/>
            <person name="Ahrendt S."/>
            <person name="Riley R."/>
            <person name="Andreopoulos W."/>
            <person name="Labutti K."/>
            <person name="Pangilinan J."/>
            <person name="Ruiz-Duenas F.J."/>
            <person name="Barrasa J.M."/>
            <person name="Sanchez-Garcia M."/>
            <person name="Camarero S."/>
            <person name="Miyauchi S."/>
            <person name="Serrano A."/>
            <person name="Linde D."/>
            <person name="Babiker R."/>
            <person name="Drula E."/>
            <person name="Ayuso-Fernandez I."/>
            <person name="Pacheco R."/>
            <person name="Padilla G."/>
            <person name="Ferreira P."/>
            <person name="Barriuso J."/>
            <person name="Kellner H."/>
            <person name="Castanera R."/>
            <person name="Alfaro M."/>
            <person name="Ramirez L."/>
            <person name="Pisabarro A.G."/>
            <person name="Kuo A."/>
            <person name="Tritt A."/>
            <person name="Lipzen A."/>
            <person name="He G."/>
            <person name="Yan M."/>
            <person name="Ng V."/>
            <person name="Cullen D."/>
            <person name="Martin F."/>
            <person name="Rosso M.-N."/>
            <person name="Henrissat B."/>
            <person name="Hibbett D."/>
            <person name="Martinez A.T."/>
            <person name="Grigoriev I.V."/>
        </authorList>
    </citation>
    <scope>NUCLEOTIDE SEQUENCE</scope>
    <source>
        <strain evidence="4">AH 40177</strain>
    </source>
</reference>
<dbReference type="Proteomes" id="UP000772434">
    <property type="component" value="Unassembled WGS sequence"/>
</dbReference>
<name>A0A9P5P848_9AGAR</name>
<feature type="non-terminal residue" evidence="4">
    <location>
        <position position="1"/>
    </location>
</feature>
<dbReference type="InterPro" id="IPR000873">
    <property type="entry name" value="AMP-dep_synth/lig_dom"/>
</dbReference>
<dbReference type="InterPro" id="IPR029058">
    <property type="entry name" value="AB_hydrolase_fold"/>
</dbReference>
<accession>A0A9P5P848</accession>
<evidence type="ECO:0000256" key="1">
    <source>
        <dbReference type="ARBA" id="ARBA00022450"/>
    </source>
</evidence>
<organism evidence="4 5">
    <name type="scientific">Rhodocollybia butyracea</name>
    <dbReference type="NCBI Taxonomy" id="206335"/>
    <lineage>
        <taxon>Eukaryota</taxon>
        <taxon>Fungi</taxon>
        <taxon>Dikarya</taxon>
        <taxon>Basidiomycota</taxon>
        <taxon>Agaricomycotina</taxon>
        <taxon>Agaricomycetes</taxon>
        <taxon>Agaricomycetidae</taxon>
        <taxon>Agaricales</taxon>
        <taxon>Marasmiineae</taxon>
        <taxon>Omphalotaceae</taxon>
        <taxon>Rhodocollybia</taxon>
    </lineage>
</organism>
<dbReference type="SUPFAM" id="SSF56801">
    <property type="entry name" value="Acetyl-CoA synthetase-like"/>
    <property type="match status" value="1"/>
</dbReference>
<dbReference type="AlphaFoldDB" id="A0A9P5P848"/>
<proteinExistence type="predicted"/>
<comment type="caution">
    <text evidence="4">The sequence shown here is derived from an EMBL/GenBank/DDBJ whole genome shotgun (WGS) entry which is preliminary data.</text>
</comment>
<protein>
    <recommendedName>
        <fullName evidence="3">AMP-dependent synthetase/ligase domain-containing protein</fullName>
    </recommendedName>
</protein>
<evidence type="ECO:0000313" key="5">
    <source>
        <dbReference type="Proteomes" id="UP000772434"/>
    </source>
</evidence>
<dbReference type="PANTHER" id="PTHR43439:SF2">
    <property type="entry name" value="ENZYME, PUTATIVE (JCVI)-RELATED"/>
    <property type="match status" value="1"/>
</dbReference>
<sequence length="972" mass="108945">MGFRTAQGLHSSTFSPPPDAGEGFNILTLHDFHAKHSPNHPVFRYMTGDHQGVRTIFWNEAARVFYAASLFVRAMVKTDAVNPVVSILASLDPITYFALIEGIMRAGCTPFPISTRNSDIAVAHLLKTTDSQHLFVSQDIAMQELAAKARARLVLGDVNEKAKQNPITIFPTPTFEDLFQEHGLELESSTIIETERTAIILHSSALFPRPIGISHRDFLSRGKAQYYGEIDYCGEIMSIAGVPMYHGMGLHRIPEMALTGMTLVTFPPSSPPLIPTPENIFNAAVTTKSTMICTVPSVLEEWAKDPRKIEVLKVFKRVQVSGGSLVTSVGDILVGQAQIPPEEWSYFTLGALIDPLLVPSYQYGQNIYRLIVKKCKTQSPAIFNTTVDGQPAFDTNDLLVRHPINPKLFRVYGRADDQIKHSTGEMTNPGPIERFLLEDKKIAHAIVFGREKFQAGVIISPSFDFAFDPEDLDKLSEYRNLIWEHVLHATKDAPQHSKIIKELIIVVNPSKPLQLTAKGTPRRQASLDAYYDEIEYAYKALEEASQPEIKAPTTWDLKAVKNFVFEVVIKSLGFKVDEHDNIFRVGADSLIATYIRNTIIRGLRDTSIVSASAILAIPRSFVYDNPSIASLGKAVFDIANSIVPLINNGNEIEGEQEEPDSEAEYQWPKMGQVGQTILQVRKGKGEPPLIIIHGVGGRVDGMVHFQEEFRSALWLVQATPDLPKVSLRGDAAYYYHKMKELRPHGPYRLATYSGTHLLGFLIAEMMLNNGDELIQLSLIDHTPSMMFSGLNSDVEFTGKFDITAKDFRELYKERMIYGYYELGAREDRSEVQKVFMDAWQGADPMDAWQGRPAPDHYVQMAQMAKTYMDQTWDFIVQLPGYQDPTRSSWQKILFAVEEWLKGITLKVPVTVYVASKGALAGIQDPLERENWSDLGIHRCFPDARVIHVEAGHATILWNETVMKDLQRGYLTA</sequence>
<dbReference type="Gene3D" id="3.40.50.1820">
    <property type="entry name" value="alpha/beta hydrolase"/>
    <property type="match status" value="1"/>
</dbReference>
<dbReference type="EMBL" id="JADNRY010000438">
    <property type="protein sequence ID" value="KAF9056711.1"/>
    <property type="molecule type" value="Genomic_DNA"/>
</dbReference>
<evidence type="ECO:0000313" key="4">
    <source>
        <dbReference type="EMBL" id="KAF9056711.1"/>
    </source>
</evidence>
<keyword evidence="1" id="KW-0596">Phosphopantetheine</keyword>
<gene>
    <name evidence="4" type="ORF">BDP27DRAFT_1345078</name>
</gene>
<dbReference type="InterPro" id="IPR051414">
    <property type="entry name" value="Adenylate-forming_Reductase"/>
</dbReference>
<dbReference type="PANTHER" id="PTHR43439">
    <property type="entry name" value="PHENYLACETATE-COENZYME A LIGASE"/>
    <property type="match status" value="1"/>
</dbReference>
<feature type="domain" description="AMP-dependent synthetase/ligase" evidence="3">
    <location>
        <begin position="62"/>
        <end position="345"/>
    </location>
</feature>
<dbReference type="SUPFAM" id="SSF53474">
    <property type="entry name" value="alpha/beta-Hydrolases"/>
    <property type="match status" value="1"/>
</dbReference>